<organism evidence="2 3">
    <name type="scientific">Vaccinia virus</name>
    <name type="common">VACV</name>
    <name type="synonym">Orthopoxvirus vaccinia</name>
    <dbReference type="NCBI Taxonomy" id="10245"/>
    <lineage>
        <taxon>Viruses</taxon>
        <taxon>Varidnaviria</taxon>
        <taxon>Bamfordvirae</taxon>
        <taxon>Nucleocytoviricota</taxon>
        <taxon>Pokkesviricetes</taxon>
        <taxon>Chitovirales</taxon>
        <taxon>Poxviridae</taxon>
        <taxon>Chordopoxvirinae</taxon>
        <taxon>Orthopoxvirus</taxon>
    </lineage>
</organism>
<sequence>MINNNVSIHGRDEGGSLPIQYYWSCSTIDIEIVKLLLIKDVDTCRVYDDVSQPYIRGVLSKQAI</sequence>
<proteinExistence type="predicted"/>
<name>A0A0M3UMN2_VACCV</name>
<accession>A0A0M3UMN2</accession>
<dbReference type="EMBL" id="KT184691">
    <property type="protein sequence ID" value="ALF05460.1"/>
    <property type="molecule type" value="Genomic_DNA"/>
</dbReference>
<dbReference type="EMBL" id="KT184691">
    <property type="protein sequence ID" value="ALF05235.1"/>
    <property type="molecule type" value="Genomic_DNA"/>
</dbReference>
<gene>
    <name evidence="1" type="ORF">VACV_IOC_B388_012</name>
    <name evidence="2" type="ORF">VACV_IOC_B388_244</name>
</gene>
<protein>
    <submittedName>
        <fullName evidence="2">Truncated ankyrin-like protein</fullName>
    </submittedName>
</protein>
<dbReference type="Proteomes" id="UP000181484">
    <property type="component" value="Segment"/>
</dbReference>
<evidence type="ECO:0000313" key="2">
    <source>
        <dbReference type="EMBL" id="ALF05460.1"/>
    </source>
</evidence>
<evidence type="ECO:0000313" key="1">
    <source>
        <dbReference type="EMBL" id="ALF05235.1"/>
    </source>
</evidence>
<evidence type="ECO:0000313" key="3">
    <source>
        <dbReference type="Proteomes" id="UP000181484"/>
    </source>
</evidence>
<reference evidence="2" key="2">
    <citation type="submission" date="2015-06" db="EMBL/GenBank/DDBJ databases">
        <authorList>
            <person name="Hoefler B.C."/>
            <person name="Straight P.D."/>
        </authorList>
    </citation>
    <scope>NUCLEOTIDE SEQUENCE</scope>
    <source>
        <strain evidence="2">IOC</strain>
    </source>
</reference>
<reference evidence="2 3" key="1">
    <citation type="journal article" date="2015" name="J. Virol.">
        <title>Genomic Analysis, Phenotype, and Virulence of the Historical Brazilian Smallpox Vaccine Strain IOC: Implications for the Origins and Evolutionary Relationships of Vaccinia Virus.</title>
        <authorList>
            <person name="Medaglia M.L."/>
            <person name="Moussatche N."/>
            <person name="Nitsche A."/>
            <person name="Dabrowski P.W."/>
            <person name="Li Y."/>
            <person name="Damon I.K."/>
            <person name="Lucas C.G."/>
            <person name="Arruda L.B."/>
            <person name="Damaso C.R."/>
        </authorList>
    </citation>
    <scope>NUCLEOTIDE SEQUENCE [LARGE SCALE GENOMIC DNA]</scope>
    <source>
        <strain evidence="2">IOC</strain>
    </source>
</reference>